<reference evidence="1" key="1">
    <citation type="submission" date="2020-12" db="EMBL/GenBank/DDBJ databases">
        <title>Leucobacter sp. CAS1, isolated from Chromium sludge.</title>
        <authorList>
            <person name="Xu Z."/>
        </authorList>
    </citation>
    <scope>NUCLEOTIDE SEQUENCE</scope>
    <source>
        <strain evidence="1">CSA1</strain>
    </source>
</reference>
<keyword evidence="2" id="KW-1185">Reference proteome</keyword>
<sequence>MNKAMKTAKKELTKLGCEVVRETRDLIAFRLLTGQDWVCSSRTQMHTVRSVVDRQRGHYRVQTGEYLAAFPEVTSAPRMEIGNYYAPPHFKDSTRLMLGQGLTRPEITTAILSPETVRINPATGRWIYCAGRIGVVIEPPEHGIYTLITILWSTDEEWEQNPRPEREKL</sequence>
<gene>
    <name evidence="1" type="ORF">JD276_13200</name>
</gene>
<comment type="caution">
    <text evidence="1">The sequence shown here is derived from an EMBL/GenBank/DDBJ whole genome shotgun (WGS) entry which is preliminary data.</text>
</comment>
<accession>A0A934UW79</accession>
<dbReference type="RefSeq" id="WP_200116130.1">
    <property type="nucleotide sequence ID" value="NZ_JAEHOH010000020.1"/>
</dbReference>
<protein>
    <submittedName>
        <fullName evidence="1">Uncharacterized protein</fullName>
    </submittedName>
</protein>
<name>A0A934UW79_9MICO</name>
<dbReference type="EMBL" id="JAEHOH010000020">
    <property type="protein sequence ID" value="MBK0419988.1"/>
    <property type="molecule type" value="Genomic_DNA"/>
</dbReference>
<proteinExistence type="predicted"/>
<dbReference type="Proteomes" id="UP000608530">
    <property type="component" value="Unassembled WGS sequence"/>
</dbReference>
<evidence type="ECO:0000313" key="2">
    <source>
        <dbReference type="Proteomes" id="UP000608530"/>
    </source>
</evidence>
<organism evidence="1 2">
    <name type="scientific">Leucobacter chromiisoli</name>
    <dbReference type="NCBI Taxonomy" id="2796471"/>
    <lineage>
        <taxon>Bacteria</taxon>
        <taxon>Bacillati</taxon>
        <taxon>Actinomycetota</taxon>
        <taxon>Actinomycetes</taxon>
        <taxon>Micrococcales</taxon>
        <taxon>Microbacteriaceae</taxon>
        <taxon>Leucobacter</taxon>
    </lineage>
</organism>
<dbReference type="AlphaFoldDB" id="A0A934UW79"/>
<evidence type="ECO:0000313" key="1">
    <source>
        <dbReference type="EMBL" id="MBK0419988.1"/>
    </source>
</evidence>